<dbReference type="FunFam" id="1.25.40.420:FF:000008">
    <property type="entry name" value="BTB/POZ domain-containing protein POB1"/>
    <property type="match status" value="1"/>
</dbReference>
<dbReference type="InterPro" id="IPR011705">
    <property type="entry name" value="BACK"/>
</dbReference>
<evidence type="ECO:0000313" key="6">
    <source>
        <dbReference type="Proteomes" id="UP000019116"/>
    </source>
</evidence>
<name>A0A3B6LX67_WHEAT</name>
<dbReference type="PROSITE" id="PS50097">
    <property type="entry name" value="BTB"/>
    <property type="match status" value="1"/>
</dbReference>
<dbReference type="Gramene" id="TraesCAD_scaffold_025984_01G000400.1">
    <property type="protein sequence ID" value="TraesCAD_scaffold_025984_01G000400.1"/>
    <property type="gene ID" value="TraesCAD_scaffold_025984_01G000400"/>
</dbReference>
<comment type="function">
    <text evidence="1">May act as a substrate-specific adapter of an E3 ubiquitin-protein ligase complex (CUL3-RBX1-BTB) which mediates the ubiquitination and subsequent proteasomal degradation of target proteins.</text>
</comment>
<dbReference type="PANTHER" id="PTHR46336">
    <property type="entry name" value="OS02G0260700 PROTEIN"/>
    <property type="match status" value="1"/>
</dbReference>
<dbReference type="InterPro" id="IPR011333">
    <property type="entry name" value="SKP1/BTB/POZ_sf"/>
</dbReference>
<dbReference type="Pfam" id="PF07707">
    <property type="entry name" value="BACK"/>
    <property type="match status" value="1"/>
</dbReference>
<reference evidence="5" key="2">
    <citation type="submission" date="2018-10" db="UniProtKB">
        <authorList>
            <consortium name="EnsemblPlants"/>
        </authorList>
    </citation>
    <scope>IDENTIFICATION</scope>
</reference>
<dbReference type="Gramene" id="TraesCS5B02G510600.1">
    <property type="protein sequence ID" value="TraesCS5B02G510600.1"/>
    <property type="gene ID" value="TraesCS5B02G510600"/>
</dbReference>
<evidence type="ECO:0000259" key="4">
    <source>
        <dbReference type="PROSITE" id="PS50097"/>
    </source>
</evidence>
<dbReference type="Proteomes" id="UP000019116">
    <property type="component" value="Chromosome 5B"/>
</dbReference>
<dbReference type="GO" id="GO:0005634">
    <property type="term" value="C:nucleus"/>
    <property type="evidence" value="ECO:0000318"/>
    <property type="project" value="GO_Central"/>
</dbReference>
<dbReference type="AlphaFoldDB" id="A0A3B6LX67"/>
<dbReference type="SMART" id="SM00225">
    <property type="entry name" value="BTB"/>
    <property type="match status" value="1"/>
</dbReference>
<organism evidence="5">
    <name type="scientific">Triticum aestivum</name>
    <name type="common">Wheat</name>
    <dbReference type="NCBI Taxonomy" id="4565"/>
    <lineage>
        <taxon>Eukaryota</taxon>
        <taxon>Viridiplantae</taxon>
        <taxon>Streptophyta</taxon>
        <taxon>Embryophyta</taxon>
        <taxon>Tracheophyta</taxon>
        <taxon>Spermatophyta</taxon>
        <taxon>Magnoliopsida</taxon>
        <taxon>Liliopsida</taxon>
        <taxon>Poales</taxon>
        <taxon>Poaceae</taxon>
        <taxon>BOP clade</taxon>
        <taxon>Pooideae</taxon>
        <taxon>Triticodae</taxon>
        <taxon>Triticeae</taxon>
        <taxon>Triticinae</taxon>
        <taxon>Triticum</taxon>
    </lineage>
</organism>
<comment type="pathway">
    <text evidence="2">Protein modification; protein ubiquitination.</text>
</comment>
<dbReference type="SMART" id="SM00875">
    <property type="entry name" value="BACK"/>
    <property type="match status" value="1"/>
</dbReference>
<dbReference type="CDD" id="cd18186">
    <property type="entry name" value="BTB_POZ_ZBTB_KLHL-like"/>
    <property type="match status" value="1"/>
</dbReference>
<protein>
    <recommendedName>
        <fullName evidence="4">BTB domain-containing protein</fullName>
    </recommendedName>
</protein>
<dbReference type="PANTHER" id="PTHR46336:SF21">
    <property type="entry name" value="OS02G0260700 PROTEIN"/>
    <property type="match status" value="1"/>
</dbReference>
<evidence type="ECO:0000256" key="1">
    <source>
        <dbReference type="ARBA" id="ARBA00002668"/>
    </source>
</evidence>
<dbReference type="Gene3D" id="3.30.710.10">
    <property type="entry name" value="Potassium Channel Kv1.1, Chain A"/>
    <property type="match status" value="1"/>
</dbReference>
<dbReference type="InterPro" id="IPR045890">
    <property type="entry name" value="POB1-like"/>
</dbReference>
<evidence type="ECO:0000256" key="2">
    <source>
        <dbReference type="ARBA" id="ARBA00004906"/>
    </source>
</evidence>
<reference evidence="5" key="1">
    <citation type="submission" date="2018-08" db="EMBL/GenBank/DDBJ databases">
        <authorList>
            <person name="Rossello M."/>
        </authorList>
    </citation>
    <scope>NUCLEOTIDE SEQUENCE [LARGE SCALE GENOMIC DNA]</scope>
    <source>
        <strain evidence="5">cv. Chinese Spring</strain>
    </source>
</reference>
<dbReference type="InterPro" id="IPR000210">
    <property type="entry name" value="BTB/POZ_dom"/>
</dbReference>
<keyword evidence="6" id="KW-1185">Reference proteome</keyword>
<feature type="domain" description="BTB" evidence="4">
    <location>
        <begin position="89"/>
        <end position="149"/>
    </location>
</feature>
<keyword evidence="3" id="KW-0833">Ubl conjugation pathway</keyword>
<dbReference type="Gene3D" id="1.25.40.420">
    <property type="match status" value="1"/>
</dbReference>
<sequence>MAGAEGSTTEGAEKDLEFSRAGEGPNFEFAFNSQNFSDRLLRIEVVAGIWCKALFTIEVVNIFFHTKLANTYEPSYDWRGCVEGVLRVKTIHINSAILAVRSPFFLKLFSNGMKESDQTHPTLRVADSDENALMELLNFMYSGKLTTTEPSLLLDILMAADKFEVVSCMRHCCQLLTSLPWTTESALLCLDHPCVMSMAAEVQLLISAAKDFLVNKYKDYNKLRKEVTSISLAGIKAILSSTDIHVACEDYLFVLMLKWARVQYPDLEERREILNSHLLPLLRFSHMTYKTLQEILACTANDIDHEQVTKCINGVLLCKAYPAHKPGALAACAPSCQQFAERDYKYRHLKVVAFDQPRPQVIAYMDLKHEECSQLFPSEKIFSHPFHVAGQGFILGARCCKADQGESYSFGLLLHIDLELKGSTCVTVDYEFAARTRPSRQFVSKLNGRHTFSDKFPVGSRYLFWVPWQTFMADDSIFIDGVLHLRVDLTVLQEDPV</sequence>
<dbReference type="FunFam" id="3.30.710.10:FF:000106">
    <property type="entry name" value="BTB/POZ domain-containing protein POB1"/>
    <property type="match status" value="1"/>
</dbReference>
<dbReference type="SUPFAM" id="SSF54695">
    <property type="entry name" value="POZ domain"/>
    <property type="match status" value="1"/>
</dbReference>
<dbReference type="SMR" id="A0A3B6LX67"/>
<dbReference type="GO" id="GO:0010114">
    <property type="term" value="P:response to red light"/>
    <property type="evidence" value="ECO:0000318"/>
    <property type="project" value="GO_Central"/>
</dbReference>
<dbReference type="STRING" id="4565.A0A3B6LX67"/>
<dbReference type="OMA" id="ITHCTEL"/>
<evidence type="ECO:0000313" key="5">
    <source>
        <dbReference type="EnsemblPlants" id="TraesCS5B02G510600.1"/>
    </source>
</evidence>
<accession>A0A3B6LX67</accession>
<evidence type="ECO:0000256" key="3">
    <source>
        <dbReference type="ARBA" id="ARBA00022786"/>
    </source>
</evidence>
<dbReference type="EnsemblPlants" id="TraesCS5B02G510600.1">
    <property type="protein sequence ID" value="TraesCS5B02G510600.1"/>
    <property type="gene ID" value="TraesCS5B02G510600"/>
</dbReference>
<dbReference type="OrthoDB" id="45365at2759"/>
<proteinExistence type="predicted"/>
<dbReference type="Pfam" id="PF00651">
    <property type="entry name" value="BTB"/>
    <property type="match status" value="1"/>
</dbReference>